<dbReference type="Proteomes" id="UP000323671">
    <property type="component" value="Chromosome"/>
</dbReference>
<name>A0A5C1EBA1_9RHOO</name>
<evidence type="ECO:0000256" key="2">
    <source>
        <dbReference type="PROSITE-ProRule" id="PRU00169"/>
    </source>
</evidence>
<proteinExistence type="predicted"/>
<evidence type="ECO:0000256" key="1">
    <source>
        <dbReference type="ARBA" id="ARBA00022553"/>
    </source>
</evidence>
<dbReference type="PROSITE" id="PS50110">
    <property type="entry name" value="RESPONSE_REGULATORY"/>
    <property type="match status" value="2"/>
</dbReference>
<gene>
    <name evidence="4" type="primary">cheY</name>
    <name evidence="4" type="ORF">OTERR_26600</name>
</gene>
<protein>
    <submittedName>
        <fullName evidence="4">Two-component system, chemotaxis family, response regulator</fullName>
    </submittedName>
</protein>
<dbReference type="KEGG" id="otr:OTERR_26600"/>
<dbReference type="EMBL" id="CP022579">
    <property type="protein sequence ID" value="QEL66136.1"/>
    <property type="molecule type" value="Genomic_DNA"/>
</dbReference>
<accession>A0A5C1EBA1</accession>
<dbReference type="Gene3D" id="3.40.50.2300">
    <property type="match status" value="2"/>
</dbReference>
<dbReference type="InterPro" id="IPR001789">
    <property type="entry name" value="Sig_transdc_resp-reg_receiver"/>
</dbReference>
<dbReference type="InterPro" id="IPR011006">
    <property type="entry name" value="CheY-like_superfamily"/>
</dbReference>
<evidence type="ECO:0000313" key="4">
    <source>
        <dbReference type="EMBL" id="QEL66136.1"/>
    </source>
</evidence>
<dbReference type="Pfam" id="PF00072">
    <property type="entry name" value="Response_reg"/>
    <property type="match status" value="2"/>
</dbReference>
<dbReference type="SMART" id="SM00448">
    <property type="entry name" value="REC"/>
    <property type="match status" value="2"/>
</dbReference>
<dbReference type="PANTHER" id="PTHR44591">
    <property type="entry name" value="STRESS RESPONSE REGULATOR PROTEIN 1"/>
    <property type="match status" value="1"/>
</dbReference>
<feature type="domain" description="Response regulatory" evidence="3">
    <location>
        <begin position="145"/>
        <end position="262"/>
    </location>
</feature>
<feature type="modified residue" description="4-aspartylphosphate" evidence="2">
    <location>
        <position position="195"/>
    </location>
</feature>
<dbReference type="RefSeq" id="WP_149426098.1">
    <property type="nucleotide sequence ID" value="NZ_CP022579.1"/>
</dbReference>
<evidence type="ECO:0000313" key="5">
    <source>
        <dbReference type="Proteomes" id="UP000323671"/>
    </source>
</evidence>
<dbReference type="InterPro" id="IPR050595">
    <property type="entry name" value="Bact_response_regulator"/>
</dbReference>
<feature type="domain" description="Response regulatory" evidence="3">
    <location>
        <begin position="11"/>
        <end position="128"/>
    </location>
</feature>
<dbReference type="GO" id="GO:0000160">
    <property type="term" value="P:phosphorelay signal transduction system"/>
    <property type="evidence" value="ECO:0007669"/>
    <property type="project" value="InterPro"/>
</dbReference>
<keyword evidence="1 2" id="KW-0597">Phosphoprotein</keyword>
<evidence type="ECO:0000259" key="3">
    <source>
        <dbReference type="PROSITE" id="PS50110"/>
    </source>
</evidence>
<organism evidence="4 5">
    <name type="scientific">Oryzomicrobium terrae</name>
    <dbReference type="NCBI Taxonomy" id="1735038"/>
    <lineage>
        <taxon>Bacteria</taxon>
        <taxon>Pseudomonadati</taxon>
        <taxon>Pseudomonadota</taxon>
        <taxon>Betaproteobacteria</taxon>
        <taxon>Rhodocyclales</taxon>
        <taxon>Rhodocyclaceae</taxon>
        <taxon>Oryzomicrobium</taxon>
    </lineage>
</organism>
<dbReference type="PANTHER" id="PTHR44591:SF3">
    <property type="entry name" value="RESPONSE REGULATORY DOMAIN-CONTAINING PROTEIN"/>
    <property type="match status" value="1"/>
</dbReference>
<dbReference type="SUPFAM" id="SSF52172">
    <property type="entry name" value="CheY-like"/>
    <property type="match status" value="2"/>
</dbReference>
<comment type="caution">
    <text evidence="2">Lacks conserved residue(s) required for the propagation of feature annotation.</text>
</comment>
<reference evidence="4 5" key="1">
    <citation type="submission" date="2017-07" db="EMBL/GenBank/DDBJ databases">
        <title>Complete genome sequence of Oryzomicrobium terrae TPP412.</title>
        <authorList>
            <person name="Chiu L.-W."/>
            <person name="Lo K.-J."/>
            <person name="Tsai Y.-M."/>
            <person name="Lin S.-S."/>
            <person name="Kuo C.-H."/>
            <person name="Liu C.-T."/>
        </authorList>
    </citation>
    <scope>NUCLEOTIDE SEQUENCE [LARGE SCALE GENOMIC DNA]</scope>
    <source>
        <strain evidence="4 5">TPP412</strain>
    </source>
</reference>
<keyword evidence="5" id="KW-1185">Reference proteome</keyword>
<dbReference type="AlphaFoldDB" id="A0A5C1EBA1"/>
<sequence>MVQVSSFSGITVYLVEPSATQARLVEQMLLRAGATRVDVFTSQAATLGALREARPSVVVSSLYLPDGTGTALVAAMRGEEGLETVPFVLISSETRPQVLDPVRQSGACCILEKPFDDERLARALRAVLSFESHHESLNLDVESLKVLLVDDSPMARRHIRRMLESLGIERILEAENGREAIGLLSETLVDLVVTDYNMPEMDGKALTEYIRTQSWQNAVPVLMVTSEQDQGRLAAVEQAGVSAVCDKPFEPATVRRLIEHVMAG</sequence>